<keyword evidence="1" id="KW-0812">Transmembrane</keyword>
<proteinExistence type="predicted"/>
<comment type="caution">
    <text evidence="2">The sequence shown here is derived from an EMBL/GenBank/DDBJ whole genome shotgun (WGS) entry which is preliminary data.</text>
</comment>
<evidence type="ECO:0000313" key="3">
    <source>
        <dbReference type="Proteomes" id="UP001152888"/>
    </source>
</evidence>
<keyword evidence="1" id="KW-1133">Transmembrane helix</keyword>
<feature type="transmembrane region" description="Helical" evidence="1">
    <location>
        <begin position="49"/>
        <end position="71"/>
    </location>
</feature>
<evidence type="ECO:0000313" key="2">
    <source>
        <dbReference type="EMBL" id="CAH1982583.1"/>
    </source>
</evidence>
<keyword evidence="3" id="KW-1185">Reference proteome</keyword>
<keyword evidence="1" id="KW-0472">Membrane</keyword>
<accession>A0A9P0L262</accession>
<dbReference type="EMBL" id="CAKOFQ010006924">
    <property type="protein sequence ID" value="CAH1982583.1"/>
    <property type="molecule type" value="Genomic_DNA"/>
</dbReference>
<name>A0A9P0L262_ACAOB</name>
<sequence length="80" mass="8751">MLVMHEYTTSESTASAFLAAKTDNGTSSSSEWSGVVKTSLWGIENVGPFLILQFSNCFFNLAIFQLITVGVTKIMSLSFF</sequence>
<dbReference type="AlphaFoldDB" id="A0A9P0L262"/>
<dbReference type="Proteomes" id="UP001152888">
    <property type="component" value="Unassembled WGS sequence"/>
</dbReference>
<reference evidence="2" key="1">
    <citation type="submission" date="2022-03" db="EMBL/GenBank/DDBJ databases">
        <authorList>
            <person name="Sayadi A."/>
        </authorList>
    </citation>
    <scope>NUCLEOTIDE SEQUENCE</scope>
</reference>
<protein>
    <submittedName>
        <fullName evidence="2">Uncharacterized protein</fullName>
    </submittedName>
</protein>
<gene>
    <name evidence="2" type="ORF">ACAOBT_LOCUS15101</name>
</gene>
<organism evidence="2 3">
    <name type="scientific">Acanthoscelides obtectus</name>
    <name type="common">Bean weevil</name>
    <name type="synonym">Bruchus obtectus</name>
    <dbReference type="NCBI Taxonomy" id="200917"/>
    <lineage>
        <taxon>Eukaryota</taxon>
        <taxon>Metazoa</taxon>
        <taxon>Ecdysozoa</taxon>
        <taxon>Arthropoda</taxon>
        <taxon>Hexapoda</taxon>
        <taxon>Insecta</taxon>
        <taxon>Pterygota</taxon>
        <taxon>Neoptera</taxon>
        <taxon>Endopterygota</taxon>
        <taxon>Coleoptera</taxon>
        <taxon>Polyphaga</taxon>
        <taxon>Cucujiformia</taxon>
        <taxon>Chrysomeloidea</taxon>
        <taxon>Chrysomelidae</taxon>
        <taxon>Bruchinae</taxon>
        <taxon>Bruchini</taxon>
        <taxon>Acanthoscelides</taxon>
    </lineage>
</organism>
<evidence type="ECO:0000256" key="1">
    <source>
        <dbReference type="SAM" id="Phobius"/>
    </source>
</evidence>